<name>U1Y0G2_ANEAE</name>
<dbReference type="STRING" id="649747.HMPREF0083_05564"/>
<feature type="transmembrane region" description="Helical" evidence="1">
    <location>
        <begin position="139"/>
        <end position="163"/>
    </location>
</feature>
<sequence>MNNPSTKEEYIRVLTELIMPLPEQERSEILYDFQEHFNMGEAEGKSEMDIISELGSPPEIARDILANYHLDRAESDRSVSNITKAVFASISLSLFNLIFFVGPLIVVLGIYIGLCLLSVALIIGSIGFLIFIMADFSQILFKLFCSLASGGIGVLLGISMKYLGISIYNGLLKYIKMNVRIAKGGRL</sequence>
<keyword evidence="1" id="KW-0812">Transmembrane</keyword>
<keyword evidence="1" id="KW-1133">Transmembrane helix</keyword>
<dbReference type="RefSeq" id="WP_021619378.1">
    <property type="nucleotide sequence ID" value="NZ_KE952677.1"/>
</dbReference>
<proteinExistence type="predicted"/>
<feature type="transmembrane region" description="Helical" evidence="1">
    <location>
        <begin position="85"/>
        <end position="105"/>
    </location>
</feature>
<dbReference type="GeneID" id="92837506"/>
<dbReference type="AlphaFoldDB" id="U1Y0G2"/>
<protein>
    <recommendedName>
        <fullName evidence="4">DUF1700 domain-containing protein</fullName>
    </recommendedName>
</protein>
<evidence type="ECO:0000313" key="3">
    <source>
        <dbReference type="Proteomes" id="UP000016511"/>
    </source>
</evidence>
<dbReference type="PATRIC" id="fig|649747.3.peg.5000"/>
<dbReference type="eggNOG" id="COG4709">
    <property type="taxonomic scope" value="Bacteria"/>
</dbReference>
<dbReference type="Pfam" id="PF22564">
    <property type="entry name" value="HAAS"/>
    <property type="match status" value="1"/>
</dbReference>
<gene>
    <name evidence="2" type="ORF">HMPREF0083_05564</name>
</gene>
<dbReference type="EMBL" id="AWSJ01000347">
    <property type="protein sequence ID" value="ERI05717.1"/>
    <property type="molecule type" value="Genomic_DNA"/>
</dbReference>
<evidence type="ECO:0008006" key="4">
    <source>
        <dbReference type="Google" id="ProtNLM"/>
    </source>
</evidence>
<keyword evidence="1" id="KW-0472">Membrane</keyword>
<dbReference type="Proteomes" id="UP000016511">
    <property type="component" value="Unassembled WGS sequence"/>
</dbReference>
<dbReference type="HOGENOM" id="CLU_111928_0_0_9"/>
<evidence type="ECO:0000313" key="2">
    <source>
        <dbReference type="EMBL" id="ERI05717.1"/>
    </source>
</evidence>
<keyword evidence="3" id="KW-1185">Reference proteome</keyword>
<comment type="caution">
    <text evidence="2">The sequence shown here is derived from an EMBL/GenBank/DDBJ whole genome shotgun (WGS) entry which is preliminary data.</text>
</comment>
<evidence type="ECO:0000256" key="1">
    <source>
        <dbReference type="SAM" id="Phobius"/>
    </source>
</evidence>
<accession>U1Y0G2</accession>
<reference evidence="2 3" key="1">
    <citation type="submission" date="2013-08" db="EMBL/GenBank/DDBJ databases">
        <authorList>
            <person name="Weinstock G."/>
            <person name="Sodergren E."/>
            <person name="Wylie T."/>
            <person name="Fulton L."/>
            <person name="Fulton R."/>
            <person name="Fronick C."/>
            <person name="O'Laughlin M."/>
            <person name="Godfrey J."/>
            <person name="Miner T."/>
            <person name="Herter B."/>
            <person name="Appelbaum E."/>
            <person name="Cordes M."/>
            <person name="Lek S."/>
            <person name="Wollam A."/>
            <person name="Pepin K.H."/>
            <person name="Palsikar V.B."/>
            <person name="Mitreva M."/>
            <person name="Wilson R.K."/>
        </authorList>
    </citation>
    <scope>NUCLEOTIDE SEQUENCE [LARGE SCALE GENOMIC DNA]</scope>
    <source>
        <strain evidence="2 3">ATCC 12856</strain>
    </source>
</reference>
<organism evidence="2 3">
    <name type="scientific">Aneurinibacillus aneurinilyticus ATCC 12856</name>
    <dbReference type="NCBI Taxonomy" id="649747"/>
    <lineage>
        <taxon>Bacteria</taxon>
        <taxon>Bacillati</taxon>
        <taxon>Bacillota</taxon>
        <taxon>Bacilli</taxon>
        <taxon>Bacillales</taxon>
        <taxon>Paenibacillaceae</taxon>
        <taxon>Aneurinibacillus group</taxon>
        <taxon>Aneurinibacillus</taxon>
    </lineage>
</organism>
<feature type="transmembrane region" description="Helical" evidence="1">
    <location>
        <begin position="111"/>
        <end position="132"/>
    </location>
</feature>